<name>A0ABD2VW22_9HYME</name>
<keyword evidence="2" id="KW-1185">Reference proteome</keyword>
<protein>
    <submittedName>
        <fullName evidence="1">Uncharacterized protein</fullName>
    </submittedName>
</protein>
<dbReference type="EMBL" id="JBJJXI010000166">
    <property type="protein sequence ID" value="KAL3384949.1"/>
    <property type="molecule type" value="Genomic_DNA"/>
</dbReference>
<organism evidence="1 2">
    <name type="scientific">Trichogramma kaykai</name>
    <dbReference type="NCBI Taxonomy" id="54128"/>
    <lineage>
        <taxon>Eukaryota</taxon>
        <taxon>Metazoa</taxon>
        <taxon>Ecdysozoa</taxon>
        <taxon>Arthropoda</taxon>
        <taxon>Hexapoda</taxon>
        <taxon>Insecta</taxon>
        <taxon>Pterygota</taxon>
        <taxon>Neoptera</taxon>
        <taxon>Endopterygota</taxon>
        <taxon>Hymenoptera</taxon>
        <taxon>Apocrita</taxon>
        <taxon>Proctotrupomorpha</taxon>
        <taxon>Chalcidoidea</taxon>
        <taxon>Trichogrammatidae</taxon>
        <taxon>Trichogramma</taxon>
    </lineage>
</organism>
<comment type="caution">
    <text evidence="1">The sequence shown here is derived from an EMBL/GenBank/DDBJ whole genome shotgun (WGS) entry which is preliminary data.</text>
</comment>
<reference evidence="1 2" key="1">
    <citation type="journal article" date="2024" name="bioRxiv">
        <title>A reference genome for Trichogramma kaykai: A tiny desert-dwelling parasitoid wasp with competing sex-ratio distorters.</title>
        <authorList>
            <person name="Culotta J."/>
            <person name="Lindsey A.R."/>
        </authorList>
    </citation>
    <scope>NUCLEOTIDE SEQUENCE [LARGE SCALE GENOMIC DNA]</scope>
    <source>
        <strain evidence="1 2">KSX58</strain>
    </source>
</reference>
<dbReference type="AlphaFoldDB" id="A0ABD2VW22"/>
<evidence type="ECO:0000313" key="2">
    <source>
        <dbReference type="Proteomes" id="UP001627154"/>
    </source>
</evidence>
<sequence length="144" mass="16631">MCFTHGAAYAALSRCVYIFYKHTYYILYTYTRIRYCLPLGRFRAREDIYLPDRCCCISGFFERNKLYLTCERWNMIKVKSSSSMILMEYCTRTRSGYIIVIEICGALATPHPNFASARAERSLSDLLYTASAYLAWLVAAAAVE</sequence>
<proteinExistence type="predicted"/>
<dbReference type="Proteomes" id="UP001627154">
    <property type="component" value="Unassembled WGS sequence"/>
</dbReference>
<accession>A0ABD2VW22</accession>
<gene>
    <name evidence="1" type="ORF">TKK_019349</name>
</gene>
<evidence type="ECO:0000313" key="1">
    <source>
        <dbReference type="EMBL" id="KAL3384949.1"/>
    </source>
</evidence>